<sequence length="146" mass="17468">LLYYFVFVCFYLLLFINMTSNTSFEEFSENKLFRTIISELQERVDSISKIIMFCCENDIYSKLSQEQRVKYDLFFSYALSSLFWVYLKTQGCESSAHNIKLELDRVKEYVNKAKQIQERKTSMHKINQSAAKRFIRNSLWDINVTN</sequence>
<evidence type="ECO:0000256" key="8">
    <source>
        <dbReference type="SAM" id="SignalP"/>
    </source>
</evidence>
<dbReference type="GO" id="GO:0005737">
    <property type="term" value="C:cytoplasm"/>
    <property type="evidence" value="ECO:0007669"/>
    <property type="project" value="UniProtKB-SubCell"/>
</dbReference>
<feature type="signal peptide" evidence="8">
    <location>
        <begin position="1"/>
        <end position="21"/>
    </location>
</feature>
<dbReference type="EMBL" id="GEDC01022154">
    <property type="protein sequence ID" value="JAS15144.1"/>
    <property type="molecule type" value="Transcribed_RNA"/>
</dbReference>
<dbReference type="InterPro" id="IPR007146">
    <property type="entry name" value="Sas10/Utp3/C1D"/>
</dbReference>
<reference evidence="9" key="1">
    <citation type="submission" date="2015-12" db="EMBL/GenBank/DDBJ databases">
        <title>De novo transcriptome assembly of four potential Pierce s Disease insect vectors from Arizona vineyards.</title>
        <authorList>
            <person name="Tassone E.E."/>
        </authorList>
    </citation>
    <scope>NUCLEOTIDE SEQUENCE</scope>
</reference>
<comment type="similarity">
    <text evidence="2 7">Belongs to the C1D family.</text>
</comment>
<evidence type="ECO:0000256" key="4">
    <source>
        <dbReference type="ARBA" id="ARBA00022552"/>
    </source>
</evidence>
<dbReference type="GO" id="GO:0005730">
    <property type="term" value="C:nucleolus"/>
    <property type="evidence" value="ECO:0007669"/>
    <property type="project" value="UniProtKB-SubCell"/>
</dbReference>
<comment type="function">
    <text evidence="7">Plays a role in the recruitment of the exosome to pre-rRNA to mediate the 3'-5' end processing of the 5.8S rRNA.</text>
</comment>
<feature type="non-terminal residue" evidence="9">
    <location>
        <position position="146"/>
    </location>
</feature>
<keyword evidence="7" id="KW-0963">Cytoplasm</keyword>
<evidence type="ECO:0000256" key="6">
    <source>
        <dbReference type="ARBA" id="ARBA00023242"/>
    </source>
</evidence>
<dbReference type="GO" id="GO:0010468">
    <property type="term" value="P:regulation of gene expression"/>
    <property type="evidence" value="ECO:0007669"/>
    <property type="project" value="TreeGrafter"/>
</dbReference>
<evidence type="ECO:0000256" key="7">
    <source>
        <dbReference type="RuleBase" id="RU368003"/>
    </source>
</evidence>
<dbReference type="Pfam" id="PF04000">
    <property type="entry name" value="Sas10_Utp3"/>
    <property type="match status" value="1"/>
</dbReference>
<keyword evidence="8" id="KW-0732">Signal</keyword>
<dbReference type="GO" id="GO:0000460">
    <property type="term" value="P:maturation of 5.8S rRNA"/>
    <property type="evidence" value="ECO:0007669"/>
    <property type="project" value="TreeGrafter"/>
</dbReference>
<dbReference type="AlphaFoldDB" id="A0A1B6CP46"/>
<keyword evidence="4 7" id="KW-0698">rRNA processing</keyword>
<evidence type="ECO:0000256" key="2">
    <source>
        <dbReference type="ARBA" id="ARBA00009154"/>
    </source>
</evidence>
<feature type="non-terminal residue" evidence="9">
    <location>
        <position position="1"/>
    </location>
</feature>
<dbReference type="PANTHER" id="PTHR15341">
    <property type="entry name" value="SUN-COR STEROID HORMONE RECEPTOR CO-REPRESSOR"/>
    <property type="match status" value="1"/>
</dbReference>
<dbReference type="GO" id="GO:0000178">
    <property type="term" value="C:exosome (RNase complex)"/>
    <property type="evidence" value="ECO:0007669"/>
    <property type="project" value="TreeGrafter"/>
</dbReference>
<keyword evidence="5 7" id="KW-0694">RNA-binding</keyword>
<accession>A0A1B6CP46</accession>
<dbReference type="GO" id="GO:0003723">
    <property type="term" value="F:RNA binding"/>
    <property type="evidence" value="ECO:0007669"/>
    <property type="project" value="UniProtKB-UniRule"/>
</dbReference>
<evidence type="ECO:0000256" key="3">
    <source>
        <dbReference type="ARBA" id="ARBA00015212"/>
    </source>
</evidence>
<evidence type="ECO:0000256" key="1">
    <source>
        <dbReference type="ARBA" id="ARBA00004123"/>
    </source>
</evidence>
<dbReference type="InterPro" id="IPR011082">
    <property type="entry name" value="Exosome-assoc_fac/DNA_repair"/>
</dbReference>
<evidence type="ECO:0000313" key="9">
    <source>
        <dbReference type="EMBL" id="JAS15144.1"/>
    </source>
</evidence>
<dbReference type="PANTHER" id="PTHR15341:SF3">
    <property type="entry name" value="NUCLEAR NUCLEIC ACID-BINDING PROTEIN C1D"/>
    <property type="match status" value="1"/>
</dbReference>
<comment type="subcellular location">
    <subcellularLocation>
        <location evidence="7">Cytoplasm</location>
    </subcellularLocation>
    <subcellularLocation>
        <location evidence="7">Nucleus</location>
        <location evidence="7">Nucleolus</location>
    </subcellularLocation>
    <subcellularLocation>
        <location evidence="1 7">Nucleus</location>
    </subcellularLocation>
</comment>
<keyword evidence="7" id="KW-0238">DNA-binding</keyword>
<proteinExistence type="inferred from homology"/>
<feature type="chain" id="PRO_5008580547" description="Nuclear nucleic acid-binding protein C1D" evidence="8">
    <location>
        <begin position="22"/>
        <end position="146"/>
    </location>
</feature>
<keyword evidence="6 7" id="KW-0539">Nucleus</keyword>
<comment type="subunit">
    <text evidence="7">Monomer and homodimer.</text>
</comment>
<protein>
    <recommendedName>
        <fullName evidence="3 7">Nuclear nucleic acid-binding protein C1D</fullName>
    </recommendedName>
</protein>
<dbReference type="GO" id="GO:0003677">
    <property type="term" value="F:DNA binding"/>
    <property type="evidence" value="ECO:0007669"/>
    <property type="project" value="UniProtKB-KW"/>
</dbReference>
<organism evidence="9">
    <name type="scientific">Clastoptera arizonana</name>
    <name type="common">Arizona spittle bug</name>
    <dbReference type="NCBI Taxonomy" id="38151"/>
    <lineage>
        <taxon>Eukaryota</taxon>
        <taxon>Metazoa</taxon>
        <taxon>Ecdysozoa</taxon>
        <taxon>Arthropoda</taxon>
        <taxon>Hexapoda</taxon>
        <taxon>Insecta</taxon>
        <taxon>Pterygota</taxon>
        <taxon>Neoptera</taxon>
        <taxon>Paraneoptera</taxon>
        <taxon>Hemiptera</taxon>
        <taxon>Auchenorrhyncha</taxon>
        <taxon>Cercopoidea</taxon>
        <taxon>Clastopteridae</taxon>
        <taxon>Clastoptera</taxon>
    </lineage>
</organism>
<evidence type="ECO:0000256" key="5">
    <source>
        <dbReference type="ARBA" id="ARBA00022884"/>
    </source>
</evidence>
<gene>
    <name evidence="9" type="ORF">g.2359</name>
</gene>
<name>A0A1B6CP46_9HEMI</name>